<organism evidence="7 8">
    <name type="scientific">Actinomadura monticuli</name>
    <dbReference type="NCBI Taxonomy" id="3097367"/>
    <lineage>
        <taxon>Bacteria</taxon>
        <taxon>Bacillati</taxon>
        <taxon>Actinomycetota</taxon>
        <taxon>Actinomycetes</taxon>
        <taxon>Streptosporangiales</taxon>
        <taxon>Thermomonosporaceae</taxon>
        <taxon>Actinomadura</taxon>
    </lineage>
</organism>
<protein>
    <submittedName>
        <fullName evidence="7">ATP-binding cassette domain-containing protein</fullName>
    </submittedName>
</protein>
<comment type="caution">
    <text evidence="7">The sequence shown here is derived from an EMBL/GenBank/DDBJ whole genome shotgun (WGS) entry which is preliminary data.</text>
</comment>
<evidence type="ECO:0000313" key="8">
    <source>
        <dbReference type="Proteomes" id="UP001569963"/>
    </source>
</evidence>
<dbReference type="GO" id="GO:0005524">
    <property type="term" value="F:ATP binding"/>
    <property type="evidence" value="ECO:0007669"/>
    <property type="project" value="UniProtKB-KW"/>
</dbReference>
<dbReference type="Proteomes" id="UP001569963">
    <property type="component" value="Unassembled WGS sequence"/>
</dbReference>
<accession>A0ABV4QIM8</accession>
<feature type="transmembrane region" description="Helical" evidence="5">
    <location>
        <begin position="125"/>
        <end position="144"/>
    </location>
</feature>
<comment type="similarity">
    <text evidence="1">Belongs to the ABC transporter superfamily.</text>
</comment>
<feature type="transmembrane region" description="Helical" evidence="5">
    <location>
        <begin position="312"/>
        <end position="335"/>
    </location>
</feature>
<dbReference type="EMBL" id="JAXCEI010000013">
    <property type="protein sequence ID" value="MFA1542536.1"/>
    <property type="molecule type" value="Genomic_DNA"/>
</dbReference>
<feature type="transmembrane region" description="Helical" evidence="5">
    <location>
        <begin position="280"/>
        <end position="300"/>
    </location>
</feature>
<feature type="domain" description="ABC transporter" evidence="6">
    <location>
        <begin position="387"/>
        <end position="524"/>
    </location>
</feature>
<sequence length="599" mass="58774">MSAAPRRAAEAAGAASAPLAGGTVLLLADALGGVVKIPGDVVDYMALTGLLLACAGLAGVLRAARRVRPSGLAAAGGVLAGAATALAGAVPAVPVFATGLMAAGLLASPLLAVPRARAARTPGTAAWGQAAALAGTAAAAWLATSRSADPGTALVVAGVLAAVLAALLAAGTVGEEDPPVRPVARGALRDVRPALPAHLSAGWIVGASLMGGLHLLTFRWDLLGADAVRYLAWALLPALVLVVLGRRAAGAAQTIPWLLLAGAAAAPLMATAPGPESLAAGFAVALAAACLATAALDAAVLRPLPESRLLAAAGLTGAAAVTGGMAGFGCAAALRGALDEGTALTLTALPPVLGALLALRVRGPEPPPGPFLHVRGLSVPRGKVPLRGAGLTVAVGETVALSGPGASTLLAALAGRTPCRGRVRLDGADVTALDAGLRMRLGLCHLAGPDPHVPDGRPVAEGLAAHARTLGHADPEGAAHAVLEVFPALHGLGHHHARSLTDPQRTLLSLAEALLTRPRLLLVDGIAAGPCAGAVHAVLRRLAAAGTTVLVTVPAAAEVHALAHRGYAVGRDRVTEIPVPAPDEARRPAAARSTGGSAQ</sequence>
<keyword evidence="5" id="KW-0812">Transmembrane</keyword>
<feature type="transmembrane region" description="Helical" evidence="5">
    <location>
        <begin position="95"/>
        <end position="113"/>
    </location>
</feature>
<evidence type="ECO:0000259" key="6">
    <source>
        <dbReference type="Pfam" id="PF00005"/>
    </source>
</evidence>
<dbReference type="SUPFAM" id="SSF52540">
    <property type="entry name" value="P-loop containing nucleoside triphosphate hydrolases"/>
    <property type="match status" value="1"/>
</dbReference>
<keyword evidence="8" id="KW-1185">Reference proteome</keyword>
<evidence type="ECO:0000256" key="3">
    <source>
        <dbReference type="ARBA" id="ARBA00022970"/>
    </source>
</evidence>
<feature type="transmembrane region" description="Helical" evidence="5">
    <location>
        <begin position="44"/>
        <end position="64"/>
    </location>
</feature>
<dbReference type="InterPro" id="IPR027417">
    <property type="entry name" value="P-loop_NTPase"/>
</dbReference>
<dbReference type="PANTHER" id="PTHR43820">
    <property type="entry name" value="HIGH-AFFINITY BRANCHED-CHAIN AMINO ACID TRANSPORT ATP-BINDING PROTEIN LIVF"/>
    <property type="match status" value="1"/>
</dbReference>
<dbReference type="RefSeq" id="WP_371952809.1">
    <property type="nucleotide sequence ID" value="NZ_JAXCEI010000013.1"/>
</dbReference>
<keyword evidence="7" id="KW-0547">Nucleotide-binding</keyword>
<gene>
    <name evidence="7" type="ORF">SM611_26660</name>
</gene>
<dbReference type="InterPro" id="IPR003439">
    <property type="entry name" value="ABC_transporter-like_ATP-bd"/>
</dbReference>
<feature type="transmembrane region" description="Helical" evidence="5">
    <location>
        <begin position="12"/>
        <end position="32"/>
    </location>
</feature>
<dbReference type="Pfam" id="PF00005">
    <property type="entry name" value="ABC_tran"/>
    <property type="match status" value="1"/>
</dbReference>
<feature type="transmembrane region" description="Helical" evidence="5">
    <location>
        <begin position="150"/>
        <end position="173"/>
    </location>
</feature>
<keyword evidence="7" id="KW-0067">ATP-binding</keyword>
<reference evidence="7 8" key="1">
    <citation type="submission" date="2023-11" db="EMBL/GenBank/DDBJ databases">
        <title>Actinomadura monticuli sp. nov., isolated from volcanic ash.</title>
        <authorList>
            <person name="Lee S.D."/>
            <person name="Yang H."/>
            <person name="Kim I.S."/>
        </authorList>
    </citation>
    <scope>NUCLEOTIDE SEQUENCE [LARGE SCALE GENOMIC DNA]</scope>
    <source>
        <strain evidence="7 8">DLS-62</strain>
    </source>
</reference>
<feature type="transmembrane region" description="Helical" evidence="5">
    <location>
        <begin position="257"/>
        <end position="274"/>
    </location>
</feature>
<evidence type="ECO:0000256" key="2">
    <source>
        <dbReference type="ARBA" id="ARBA00022448"/>
    </source>
</evidence>
<keyword evidence="2" id="KW-0813">Transport</keyword>
<feature type="transmembrane region" description="Helical" evidence="5">
    <location>
        <begin position="71"/>
        <end position="89"/>
    </location>
</feature>
<name>A0ABV4QIM8_9ACTN</name>
<feature type="region of interest" description="Disordered" evidence="4">
    <location>
        <begin position="578"/>
        <end position="599"/>
    </location>
</feature>
<dbReference type="SUPFAM" id="SSF103473">
    <property type="entry name" value="MFS general substrate transporter"/>
    <property type="match status" value="1"/>
</dbReference>
<dbReference type="PANTHER" id="PTHR43820:SF4">
    <property type="entry name" value="HIGH-AFFINITY BRANCHED-CHAIN AMINO ACID TRANSPORT ATP-BINDING PROTEIN LIVF"/>
    <property type="match status" value="1"/>
</dbReference>
<evidence type="ECO:0000256" key="4">
    <source>
        <dbReference type="SAM" id="MobiDB-lite"/>
    </source>
</evidence>
<keyword evidence="5" id="KW-1133">Transmembrane helix</keyword>
<keyword evidence="5" id="KW-0472">Membrane</keyword>
<proteinExistence type="inferred from homology"/>
<feature type="transmembrane region" description="Helical" evidence="5">
    <location>
        <begin position="227"/>
        <end position="245"/>
    </location>
</feature>
<evidence type="ECO:0000313" key="7">
    <source>
        <dbReference type="EMBL" id="MFA1542536.1"/>
    </source>
</evidence>
<dbReference type="InterPro" id="IPR036259">
    <property type="entry name" value="MFS_trans_sf"/>
</dbReference>
<evidence type="ECO:0000256" key="5">
    <source>
        <dbReference type="SAM" id="Phobius"/>
    </source>
</evidence>
<keyword evidence="3" id="KW-0029">Amino-acid transport</keyword>
<dbReference type="Gene3D" id="3.40.50.300">
    <property type="entry name" value="P-loop containing nucleotide triphosphate hydrolases"/>
    <property type="match status" value="1"/>
</dbReference>
<feature type="transmembrane region" description="Helical" evidence="5">
    <location>
        <begin position="194"/>
        <end position="215"/>
    </location>
</feature>
<dbReference type="InterPro" id="IPR052156">
    <property type="entry name" value="BCAA_Transport_ATP-bd_LivF"/>
</dbReference>
<evidence type="ECO:0000256" key="1">
    <source>
        <dbReference type="ARBA" id="ARBA00005417"/>
    </source>
</evidence>